<organism evidence="1 2">
    <name type="scientific">Trifolium pratense</name>
    <name type="common">Red clover</name>
    <dbReference type="NCBI Taxonomy" id="57577"/>
    <lineage>
        <taxon>Eukaryota</taxon>
        <taxon>Viridiplantae</taxon>
        <taxon>Streptophyta</taxon>
        <taxon>Embryophyta</taxon>
        <taxon>Tracheophyta</taxon>
        <taxon>Spermatophyta</taxon>
        <taxon>Magnoliopsida</taxon>
        <taxon>eudicotyledons</taxon>
        <taxon>Gunneridae</taxon>
        <taxon>Pentapetalae</taxon>
        <taxon>rosids</taxon>
        <taxon>fabids</taxon>
        <taxon>Fabales</taxon>
        <taxon>Fabaceae</taxon>
        <taxon>Papilionoideae</taxon>
        <taxon>50 kb inversion clade</taxon>
        <taxon>NPAAA clade</taxon>
        <taxon>Hologalegina</taxon>
        <taxon>IRL clade</taxon>
        <taxon>Trifolieae</taxon>
        <taxon>Trifolium</taxon>
    </lineage>
</organism>
<evidence type="ECO:0000313" key="1">
    <source>
        <dbReference type="EMBL" id="PNX89176.1"/>
    </source>
</evidence>
<name>A0A2K3MEJ2_TRIPR</name>
<proteinExistence type="predicted"/>
<reference evidence="1 2" key="2">
    <citation type="journal article" date="2017" name="Front. Plant Sci.">
        <title>Gene Classification and Mining of Molecular Markers Useful in Red Clover (Trifolium pratense) Breeding.</title>
        <authorList>
            <person name="Istvanek J."/>
            <person name="Dluhosova J."/>
            <person name="Dluhos P."/>
            <person name="Patkova L."/>
            <person name="Nedelnik J."/>
            <person name="Repkova J."/>
        </authorList>
    </citation>
    <scope>NUCLEOTIDE SEQUENCE [LARGE SCALE GENOMIC DNA]</scope>
    <source>
        <strain evidence="2">cv. Tatra</strain>
        <tissue evidence="1">Young leaves</tissue>
    </source>
</reference>
<reference evidence="1 2" key="1">
    <citation type="journal article" date="2014" name="Am. J. Bot.">
        <title>Genome assembly and annotation for red clover (Trifolium pratense; Fabaceae).</title>
        <authorList>
            <person name="Istvanek J."/>
            <person name="Jaros M."/>
            <person name="Krenek A."/>
            <person name="Repkova J."/>
        </authorList>
    </citation>
    <scope>NUCLEOTIDE SEQUENCE [LARGE SCALE GENOMIC DNA]</scope>
    <source>
        <strain evidence="2">cv. Tatra</strain>
        <tissue evidence="1">Young leaves</tissue>
    </source>
</reference>
<evidence type="ECO:0000313" key="2">
    <source>
        <dbReference type="Proteomes" id="UP000236291"/>
    </source>
</evidence>
<gene>
    <name evidence="1" type="ORF">L195_g045293</name>
</gene>
<comment type="caution">
    <text evidence="1">The sequence shown here is derived from an EMBL/GenBank/DDBJ whole genome shotgun (WGS) entry which is preliminary data.</text>
</comment>
<accession>A0A2K3MEJ2</accession>
<dbReference type="EMBL" id="ASHM01058915">
    <property type="protein sequence ID" value="PNX89176.1"/>
    <property type="molecule type" value="Genomic_DNA"/>
</dbReference>
<feature type="non-terminal residue" evidence="1">
    <location>
        <position position="72"/>
    </location>
</feature>
<dbReference type="Proteomes" id="UP000236291">
    <property type="component" value="Unassembled WGS sequence"/>
</dbReference>
<sequence>MGSGWETRLICWKPPIDGRVKLNTDGARKVGGCAGCCGLIRGSDGYARRMSHRFVDLNVDSLVVAQAIQRDW</sequence>
<dbReference type="AlphaFoldDB" id="A0A2K3MEJ2"/>
<protein>
    <submittedName>
        <fullName evidence="1">Uncharacterized protein</fullName>
    </submittedName>
</protein>